<dbReference type="RefSeq" id="WP_344818700.1">
    <property type="nucleotide sequence ID" value="NZ_BAABCP010000001.1"/>
</dbReference>
<reference evidence="2" key="1">
    <citation type="journal article" date="2019" name="Int. J. Syst. Evol. Microbiol.">
        <title>The Global Catalogue of Microorganisms (GCM) 10K type strain sequencing project: providing services to taxonomists for standard genome sequencing and annotation.</title>
        <authorList>
            <consortium name="The Broad Institute Genomics Platform"/>
            <consortium name="The Broad Institute Genome Sequencing Center for Infectious Disease"/>
            <person name="Wu L."/>
            <person name="Ma J."/>
        </authorList>
    </citation>
    <scope>NUCLEOTIDE SEQUENCE [LARGE SCALE GENOMIC DNA]</scope>
    <source>
        <strain evidence="2">JCM 17024</strain>
    </source>
</reference>
<organism evidence="1 2">
    <name type="scientific">Microbacterium soli</name>
    <dbReference type="NCBI Taxonomy" id="446075"/>
    <lineage>
        <taxon>Bacteria</taxon>
        <taxon>Bacillati</taxon>
        <taxon>Actinomycetota</taxon>
        <taxon>Actinomycetes</taxon>
        <taxon>Micrococcales</taxon>
        <taxon>Microbacteriaceae</taxon>
        <taxon>Microbacterium</taxon>
    </lineage>
</organism>
<name>A0ABP7N3D0_9MICO</name>
<accession>A0ABP7N3D0</accession>
<protein>
    <submittedName>
        <fullName evidence="1">Uncharacterized protein</fullName>
    </submittedName>
</protein>
<dbReference type="Proteomes" id="UP001501591">
    <property type="component" value="Unassembled WGS sequence"/>
</dbReference>
<dbReference type="EMBL" id="BAABCP010000001">
    <property type="protein sequence ID" value="GAA3935932.1"/>
    <property type="molecule type" value="Genomic_DNA"/>
</dbReference>
<comment type="caution">
    <text evidence="1">The sequence shown here is derived from an EMBL/GenBank/DDBJ whole genome shotgun (WGS) entry which is preliminary data.</text>
</comment>
<proteinExistence type="predicted"/>
<keyword evidence="2" id="KW-1185">Reference proteome</keyword>
<sequence>MYSILTAQAPASDDLWTVFAALRLLDEATEVVGAAAVEAGRLVERANWQNEGMRRLRWALSDLRAELGAERSELAFLREQLARMADA</sequence>
<evidence type="ECO:0000313" key="1">
    <source>
        <dbReference type="EMBL" id="GAA3935932.1"/>
    </source>
</evidence>
<evidence type="ECO:0000313" key="2">
    <source>
        <dbReference type="Proteomes" id="UP001501591"/>
    </source>
</evidence>
<gene>
    <name evidence="1" type="ORF">GCM10022383_12860</name>
</gene>